<evidence type="ECO:0000313" key="1">
    <source>
        <dbReference type="EMBL" id="GAH26240.1"/>
    </source>
</evidence>
<dbReference type="EMBL" id="BARU01000052">
    <property type="protein sequence ID" value="GAH26240.1"/>
    <property type="molecule type" value="Genomic_DNA"/>
</dbReference>
<proteinExistence type="predicted"/>
<comment type="caution">
    <text evidence="1">The sequence shown here is derived from an EMBL/GenBank/DDBJ whole genome shotgun (WGS) entry which is preliminary data.</text>
</comment>
<dbReference type="AlphaFoldDB" id="X1F0Y3"/>
<gene>
    <name evidence="1" type="ORF">S03H2_00340</name>
</gene>
<accession>X1F0Y3</accession>
<name>X1F0Y3_9ZZZZ</name>
<sequence length="79" mass="9197">MFAVSYAELTEGDRKTVDAFARNYTRYDLGLEIYIGLPVELKEFVKFFHLKKRPSTLASFASERPAERNKILRVLQALR</sequence>
<reference evidence="1" key="1">
    <citation type="journal article" date="2014" name="Front. Microbiol.">
        <title>High frequency of phylogenetically diverse reductive dehalogenase-homologous genes in deep subseafloor sedimentary metagenomes.</title>
        <authorList>
            <person name="Kawai M."/>
            <person name="Futagami T."/>
            <person name="Toyoda A."/>
            <person name="Takaki Y."/>
            <person name="Nishi S."/>
            <person name="Hori S."/>
            <person name="Arai W."/>
            <person name="Tsubouchi T."/>
            <person name="Morono Y."/>
            <person name="Uchiyama I."/>
            <person name="Ito T."/>
            <person name="Fujiyama A."/>
            <person name="Inagaki F."/>
            <person name="Takami H."/>
        </authorList>
    </citation>
    <scope>NUCLEOTIDE SEQUENCE</scope>
    <source>
        <strain evidence="1">Expedition CK06-06</strain>
    </source>
</reference>
<organism evidence="1">
    <name type="scientific">marine sediment metagenome</name>
    <dbReference type="NCBI Taxonomy" id="412755"/>
    <lineage>
        <taxon>unclassified sequences</taxon>
        <taxon>metagenomes</taxon>
        <taxon>ecological metagenomes</taxon>
    </lineage>
</organism>
<protein>
    <submittedName>
        <fullName evidence="1">Uncharacterized protein</fullName>
    </submittedName>
</protein>